<sequence>MDARLLLVVPREVVVSALLALLPLLVLVVALAVGLAVRAAARAPLPAADHPLVRRAALRAGAARWTGAAVGVVAALVLASAGTLGRGPLLAPAALGLGVLAGVLVGELAVRPRRTGVRSASLETRRVRDLLPRPTAAVVAATTVFLLGLLVVTTATASPDDLGRPGRSLAGSCSAGTSFARGPWPGSYYSLPLAVAVLVGLLAAALVLRRVAARPAVGGTPELDEADLVLRRRAGAAVTAAVGVLVSAPLAGVLAVSAGVAGGLDCPSGAWQALTVVLVAALPVSVAVLGWCAAVLLVPGGAVRRASVPA</sequence>
<protein>
    <recommendedName>
        <fullName evidence="4">FtsX-like permease family protein</fullName>
    </recommendedName>
</protein>
<name>A0ABU8RPD3_9ACTN</name>
<feature type="transmembrane region" description="Helical" evidence="1">
    <location>
        <begin position="20"/>
        <end position="41"/>
    </location>
</feature>
<dbReference type="RefSeq" id="WP_339576183.1">
    <property type="nucleotide sequence ID" value="NZ_JBBIAA010000034.1"/>
</dbReference>
<evidence type="ECO:0000313" key="2">
    <source>
        <dbReference type="EMBL" id="MEJ5946803.1"/>
    </source>
</evidence>
<dbReference type="EMBL" id="JBBIAA010000034">
    <property type="protein sequence ID" value="MEJ5946803.1"/>
    <property type="molecule type" value="Genomic_DNA"/>
</dbReference>
<feature type="transmembrane region" description="Helical" evidence="1">
    <location>
        <begin position="236"/>
        <end position="261"/>
    </location>
</feature>
<feature type="transmembrane region" description="Helical" evidence="1">
    <location>
        <begin position="273"/>
        <end position="298"/>
    </location>
</feature>
<organism evidence="2 3">
    <name type="scientific">Pseudokineococcus basanitobsidens</name>
    <dbReference type="NCBI Taxonomy" id="1926649"/>
    <lineage>
        <taxon>Bacteria</taxon>
        <taxon>Bacillati</taxon>
        <taxon>Actinomycetota</taxon>
        <taxon>Actinomycetes</taxon>
        <taxon>Kineosporiales</taxon>
        <taxon>Kineosporiaceae</taxon>
        <taxon>Pseudokineococcus</taxon>
    </lineage>
</organism>
<evidence type="ECO:0008006" key="4">
    <source>
        <dbReference type="Google" id="ProtNLM"/>
    </source>
</evidence>
<keyword evidence="3" id="KW-1185">Reference proteome</keyword>
<accession>A0ABU8RPD3</accession>
<evidence type="ECO:0000256" key="1">
    <source>
        <dbReference type="SAM" id="Phobius"/>
    </source>
</evidence>
<reference evidence="2 3" key="1">
    <citation type="journal article" date="2017" name="Int. J. Syst. Evol. Microbiol.">
        <title>Pseudokineococcus basanitobsidens sp. nov., isolated from volcanic rock.</title>
        <authorList>
            <person name="Lee D.W."/>
            <person name="Park M.Y."/>
            <person name="Kim J.J."/>
            <person name="Kim B.S."/>
        </authorList>
    </citation>
    <scope>NUCLEOTIDE SEQUENCE [LARGE SCALE GENOMIC DNA]</scope>
    <source>
        <strain evidence="2 3">DSM 103726</strain>
    </source>
</reference>
<feature type="transmembrane region" description="Helical" evidence="1">
    <location>
        <begin position="62"/>
        <end position="83"/>
    </location>
</feature>
<evidence type="ECO:0000313" key="3">
    <source>
        <dbReference type="Proteomes" id="UP001387100"/>
    </source>
</evidence>
<keyword evidence="1" id="KW-0472">Membrane</keyword>
<proteinExistence type="predicted"/>
<keyword evidence="1" id="KW-0812">Transmembrane</keyword>
<comment type="caution">
    <text evidence="2">The sequence shown here is derived from an EMBL/GenBank/DDBJ whole genome shotgun (WGS) entry which is preliminary data.</text>
</comment>
<feature type="transmembrane region" description="Helical" evidence="1">
    <location>
        <begin position="188"/>
        <end position="208"/>
    </location>
</feature>
<dbReference type="Proteomes" id="UP001387100">
    <property type="component" value="Unassembled WGS sequence"/>
</dbReference>
<feature type="transmembrane region" description="Helical" evidence="1">
    <location>
        <begin position="89"/>
        <end position="110"/>
    </location>
</feature>
<keyword evidence="1" id="KW-1133">Transmembrane helix</keyword>
<gene>
    <name evidence="2" type="ORF">WDZ17_16015</name>
</gene>
<feature type="transmembrane region" description="Helical" evidence="1">
    <location>
        <begin position="130"/>
        <end position="152"/>
    </location>
</feature>